<sequence length="157" mass="17973">MQFADLMRNMSGRFDRQQLQERAQLQFNNLYQPAGQSLVEWANTVSAVGAEAFRGLPEGYAQSQIVHRFGHGSADKDAGYQVSLSRPVSLDEAIERMRWHAHHKNAIFGSRCASNTRLHAQPQKELKTKLVQQLWRKTKARNSSVRQVFRPTPVKAW</sequence>
<keyword evidence="2" id="KW-1185">Reference proteome</keyword>
<dbReference type="Proteomes" id="UP000762676">
    <property type="component" value="Unassembled WGS sequence"/>
</dbReference>
<comment type="caution">
    <text evidence="1">The sequence shown here is derived from an EMBL/GenBank/DDBJ whole genome shotgun (WGS) entry which is preliminary data.</text>
</comment>
<dbReference type="AlphaFoldDB" id="A0AAV4IMC9"/>
<evidence type="ECO:0000313" key="1">
    <source>
        <dbReference type="EMBL" id="GFS09651.1"/>
    </source>
</evidence>
<evidence type="ECO:0000313" key="2">
    <source>
        <dbReference type="Proteomes" id="UP000762676"/>
    </source>
</evidence>
<dbReference type="EMBL" id="BMAT01002588">
    <property type="protein sequence ID" value="GFS09651.1"/>
    <property type="molecule type" value="Genomic_DNA"/>
</dbReference>
<accession>A0AAV4IMC9</accession>
<reference evidence="1 2" key="1">
    <citation type="journal article" date="2021" name="Elife">
        <title>Chloroplast acquisition without the gene transfer in kleptoplastic sea slugs, Plakobranchus ocellatus.</title>
        <authorList>
            <person name="Maeda T."/>
            <person name="Takahashi S."/>
            <person name="Yoshida T."/>
            <person name="Shimamura S."/>
            <person name="Takaki Y."/>
            <person name="Nagai Y."/>
            <person name="Toyoda A."/>
            <person name="Suzuki Y."/>
            <person name="Arimoto A."/>
            <person name="Ishii H."/>
            <person name="Satoh N."/>
            <person name="Nishiyama T."/>
            <person name="Hasebe M."/>
            <person name="Maruyama T."/>
            <person name="Minagawa J."/>
            <person name="Obokata J."/>
            <person name="Shigenobu S."/>
        </authorList>
    </citation>
    <scope>NUCLEOTIDE SEQUENCE [LARGE SCALE GENOMIC DNA]</scope>
</reference>
<gene>
    <name evidence="1" type="ORF">ElyMa_001303500</name>
</gene>
<organism evidence="1 2">
    <name type="scientific">Elysia marginata</name>
    <dbReference type="NCBI Taxonomy" id="1093978"/>
    <lineage>
        <taxon>Eukaryota</taxon>
        <taxon>Metazoa</taxon>
        <taxon>Spiralia</taxon>
        <taxon>Lophotrochozoa</taxon>
        <taxon>Mollusca</taxon>
        <taxon>Gastropoda</taxon>
        <taxon>Heterobranchia</taxon>
        <taxon>Euthyneura</taxon>
        <taxon>Panpulmonata</taxon>
        <taxon>Sacoglossa</taxon>
        <taxon>Placobranchoidea</taxon>
        <taxon>Plakobranchidae</taxon>
        <taxon>Elysia</taxon>
    </lineage>
</organism>
<name>A0AAV4IMC9_9GAST</name>
<protein>
    <submittedName>
        <fullName evidence="1">Uncharacterized protein</fullName>
    </submittedName>
</protein>
<proteinExistence type="predicted"/>